<protein>
    <submittedName>
        <fullName evidence="1">Uncharacterized protein</fullName>
    </submittedName>
</protein>
<proteinExistence type="predicted"/>
<dbReference type="AlphaFoldDB" id="A0A1W1UKV2"/>
<gene>
    <name evidence="1" type="ORF">SAMN00790413_04680</name>
</gene>
<organism evidence="1 2">
    <name type="scientific">Deinococcus hopiensis KR-140</name>
    <dbReference type="NCBI Taxonomy" id="695939"/>
    <lineage>
        <taxon>Bacteria</taxon>
        <taxon>Thermotogati</taxon>
        <taxon>Deinococcota</taxon>
        <taxon>Deinococci</taxon>
        <taxon>Deinococcales</taxon>
        <taxon>Deinococcaceae</taxon>
        <taxon>Deinococcus</taxon>
    </lineage>
</organism>
<sequence>MAPLQLLRRMDASTVMMTITNGCAANGARVHAFRVKGEGGVGVVPSWNAGVQRLLLDLGGGNTAVEGTTVSPRSPVAHTRNQRAFETCITLILQVAVEFAPAGGEERPSRAVLLSFAGEVERNAREIAAVSGGGDLAASELGREWYVKLAAARDGPVQVAYHALHSAAYLGLERGELAATMLAAVAYALRVLAAQPGAANEREFSVTAFLYGHRSAQALTSC</sequence>
<dbReference type="Proteomes" id="UP000192582">
    <property type="component" value="Unassembled WGS sequence"/>
</dbReference>
<reference evidence="1 2" key="1">
    <citation type="submission" date="2017-04" db="EMBL/GenBank/DDBJ databases">
        <authorList>
            <person name="Afonso C.L."/>
            <person name="Miller P.J."/>
            <person name="Scott M.A."/>
            <person name="Spackman E."/>
            <person name="Goraichik I."/>
            <person name="Dimitrov K.M."/>
            <person name="Suarez D.L."/>
            <person name="Swayne D.E."/>
        </authorList>
    </citation>
    <scope>NUCLEOTIDE SEQUENCE [LARGE SCALE GENOMIC DNA]</scope>
    <source>
        <strain evidence="1 2">KR-140</strain>
    </source>
</reference>
<name>A0A1W1UKV2_9DEIO</name>
<accession>A0A1W1UKV2</accession>
<dbReference type="EMBL" id="FWWU01000005">
    <property type="protein sequence ID" value="SMB81690.1"/>
    <property type="molecule type" value="Genomic_DNA"/>
</dbReference>
<evidence type="ECO:0000313" key="2">
    <source>
        <dbReference type="Proteomes" id="UP000192582"/>
    </source>
</evidence>
<evidence type="ECO:0000313" key="1">
    <source>
        <dbReference type="EMBL" id="SMB81690.1"/>
    </source>
</evidence>
<keyword evidence="2" id="KW-1185">Reference proteome</keyword>